<dbReference type="SUPFAM" id="SSF51679">
    <property type="entry name" value="Bacterial luciferase-like"/>
    <property type="match status" value="1"/>
</dbReference>
<keyword evidence="4 6" id="KW-0503">Monooxygenase</keyword>
<keyword evidence="2" id="KW-0285">Flavoprotein</keyword>
<evidence type="ECO:0000259" key="5">
    <source>
        <dbReference type="Pfam" id="PF00296"/>
    </source>
</evidence>
<gene>
    <name evidence="6" type="ORF">CLV71_10799</name>
</gene>
<evidence type="ECO:0000256" key="1">
    <source>
        <dbReference type="ARBA" id="ARBA00010426"/>
    </source>
</evidence>
<dbReference type="GO" id="GO:0005829">
    <property type="term" value="C:cytosol"/>
    <property type="evidence" value="ECO:0007669"/>
    <property type="project" value="TreeGrafter"/>
</dbReference>
<comment type="similarity">
    <text evidence="1">Belongs to the bacterial luciferase oxidoreductase family.</text>
</comment>
<dbReference type="PANTHER" id="PTHR30137:SF16">
    <property type="entry name" value="BLL0895 PROTEIN"/>
    <property type="match status" value="1"/>
</dbReference>
<dbReference type="Pfam" id="PF00296">
    <property type="entry name" value="Bac_luciferase"/>
    <property type="match status" value="1"/>
</dbReference>
<dbReference type="InterPro" id="IPR036661">
    <property type="entry name" value="Luciferase-like_sf"/>
</dbReference>
<dbReference type="Proteomes" id="UP000294927">
    <property type="component" value="Unassembled WGS sequence"/>
</dbReference>
<comment type="caution">
    <text evidence="6">The sequence shown here is derived from an EMBL/GenBank/DDBJ whole genome shotgun (WGS) entry which is preliminary data.</text>
</comment>
<dbReference type="GO" id="GO:0016705">
    <property type="term" value="F:oxidoreductase activity, acting on paired donors, with incorporation or reduction of molecular oxygen"/>
    <property type="evidence" value="ECO:0007669"/>
    <property type="project" value="InterPro"/>
</dbReference>
<dbReference type="InterPro" id="IPR050766">
    <property type="entry name" value="Bact_Lucif_Oxidored"/>
</dbReference>
<evidence type="ECO:0000256" key="4">
    <source>
        <dbReference type="ARBA" id="ARBA00023033"/>
    </source>
</evidence>
<proteinExistence type="inferred from homology"/>
<dbReference type="AlphaFoldDB" id="A0A4R7VJX6"/>
<dbReference type="GO" id="GO:0004497">
    <property type="term" value="F:monooxygenase activity"/>
    <property type="evidence" value="ECO:0007669"/>
    <property type="project" value="UniProtKB-KW"/>
</dbReference>
<evidence type="ECO:0000313" key="7">
    <source>
        <dbReference type="Proteomes" id="UP000294927"/>
    </source>
</evidence>
<feature type="domain" description="Luciferase-like" evidence="5">
    <location>
        <begin position="6"/>
        <end position="207"/>
    </location>
</feature>
<name>A0A4R7VJX6_9PSEU</name>
<dbReference type="EMBL" id="SOCP01000007">
    <property type="protein sequence ID" value="TDV49760.1"/>
    <property type="molecule type" value="Genomic_DNA"/>
</dbReference>
<evidence type="ECO:0000256" key="3">
    <source>
        <dbReference type="ARBA" id="ARBA00023002"/>
    </source>
</evidence>
<dbReference type="OrthoDB" id="5241801at2"/>
<evidence type="ECO:0000313" key="6">
    <source>
        <dbReference type="EMBL" id="TDV49760.1"/>
    </source>
</evidence>
<evidence type="ECO:0000256" key="2">
    <source>
        <dbReference type="ARBA" id="ARBA00022630"/>
    </source>
</evidence>
<keyword evidence="3" id="KW-0560">Oxidoreductase</keyword>
<dbReference type="PANTHER" id="PTHR30137">
    <property type="entry name" value="LUCIFERASE-LIKE MONOOXYGENASE"/>
    <property type="match status" value="1"/>
</dbReference>
<organism evidence="6 7">
    <name type="scientific">Actinophytocola oryzae</name>
    <dbReference type="NCBI Taxonomy" id="502181"/>
    <lineage>
        <taxon>Bacteria</taxon>
        <taxon>Bacillati</taxon>
        <taxon>Actinomycetota</taxon>
        <taxon>Actinomycetes</taxon>
        <taxon>Pseudonocardiales</taxon>
        <taxon>Pseudonocardiaceae</taxon>
    </lineage>
</organism>
<dbReference type="RefSeq" id="WP_133904461.1">
    <property type="nucleotide sequence ID" value="NZ_SOCP01000007.1"/>
</dbReference>
<sequence length="392" mass="42674">MRLPTRFGCFTSPLHRPGTDPHLLLKEDLRLAEVLDELGFDEFWVGEHHSGGWATLSSPELFIAAAAQRTRRIRFATGVLGMPYHHPFLVAERALLLDHLTDGRFILGAGSGAYQADMHILGIDPATARDRLSSALETIQPLLAGEEVTARTDWFEMNEARVQIRPVGAPIEMVVASAATPFSMRLAGRLGINAMSHVAPPWGAIRAGQDIGVDRLPGQWQHLEEAAGGVRDRGEWRLVVPVHVTDSLTQGRNELLDGWAHQRVDLYRNTLGVPIPTSDTAQEKAFDYTVEQGGIITGSPEDCVSAITALAERVDGFGGLLLSYQDWAPAPERLRSLELFARQVMPRLRGQLAGVAESQRWVGERREGFVKSNAGGRTAQMTAAATGAGSDG</sequence>
<dbReference type="Gene3D" id="3.20.20.30">
    <property type="entry name" value="Luciferase-like domain"/>
    <property type="match status" value="1"/>
</dbReference>
<reference evidence="6 7" key="1">
    <citation type="submission" date="2019-03" db="EMBL/GenBank/DDBJ databases">
        <title>Genomic Encyclopedia of Archaeal and Bacterial Type Strains, Phase II (KMG-II): from individual species to whole genera.</title>
        <authorList>
            <person name="Goeker M."/>
        </authorList>
    </citation>
    <scope>NUCLEOTIDE SEQUENCE [LARGE SCALE GENOMIC DNA]</scope>
    <source>
        <strain evidence="6 7">DSM 45499</strain>
    </source>
</reference>
<protein>
    <submittedName>
        <fullName evidence="6">Limonene 1,2-monooxygenase</fullName>
    </submittedName>
</protein>
<accession>A0A4R7VJX6</accession>
<keyword evidence="7" id="KW-1185">Reference proteome</keyword>
<dbReference type="InterPro" id="IPR011251">
    <property type="entry name" value="Luciferase-like_dom"/>
</dbReference>